<keyword evidence="3" id="KW-0547">Nucleotide-binding</keyword>
<dbReference type="SMART" id="SM00220">
    <property type="entry name" value="S_TKc"/>
    <property type="match status" value="1"/>
</dbReference>
<proteinExistence type="predicted"/>
<keyword evidence="5" id="KW-0067">ATP-binding</keyword>
<dbReference type="GO" id="GO:0005524">
    <property type="term" value="F:ATP binding"/>
    <property type="evidence" value="ECO:0007669"/>
    <property type="project" value="UniProtKB-KW"/>
</dbReference>
<dbReference type="EMBL" id="VCAU01000030">
    <property type="protein sequence ID" value="KAF9890044.1"/>
    <property type="molecule type" value="Genomic_DNA"/>
</dbReference>
<dbReference type="PANTHER" id="PTHR45646">
    <property type="entry name" value="SERINE/THREONINE-PROTEIN KINASE DOA-RELATED"/>
    <property type="match status" value="1"/>
</dbReference>
<dbReference type="Proteomes" id="UP001194746">
    <property type="component" value="Unassembled WGS sequence"/>
</dbReference>
<reference evidence="7" key="1">
    <citation type="journal article" date="2019" name="Beilstein J. Org. Chem.">
        <title>Nanangenines: drimane sesquiterpenoids as the dominant metabolite cohort of a novel Australian fungus, Aspergillus nanangensis.</title>
        <authorList>
            <person name="Lacey H.J."/>
            <person name="Gilchrist C.L.M."/>
            <person name="Crombie A."/>
            <person name="Kalaitzis J.A."/>
            <person name="Vuong D."/>
            <person name="Rutledge P.J."/>
            <person name="Turner P."/>
            <person name="Pitt J.I."/>
            <person name="Lacey E."/>
            <person name="Chooi Y.H."/>
            <person name="Piggott A.M."/>
        </authorList>
    </citation>
    <scope>NUCLEOTIDE SEQUENCE</scope>
    <source>
        <strain evidence="7">MST-FP2251</strain>
    </source>
</reference>
<dbReference type="InterPro" id="IPR000719">
    <property type="entry name" value="Prot_kinase_dom"/>
</dbReference>
<keyword evidence="2" id="KW-0808">Transferase</keyword>
<feature type="domain" description="Protein kinase" evidence="6">
    <location>
        <begin position="1"/>
        <end position="359"/>
    </location>
</feature>
<evidence type="ECO:0000313" key="8">
    <source>
        <dbReference type="Proteomes" id="UP001194746"/>
    </source>
</evidence>
<dbReference type="PANTHER" id="PTHR45646:SF11">
    <property type="entry name" value="SERINE_THREONINE-PROTEIN KINASE DOA"/>
    <property type="match status" value="1"/>
</dbReference>
<name>A0AAD4CNZ4_ASPNN</name>
<dbReference type="Gene3D" id="3.30.200.20">
    <property type="entry name" value="Phosphorylase Kinase, domain 1"/>
    <property type="match status" value="1"/>
</dbReference>
<dbReference type="GO" id="GO:0043484">
    <property type="term" value="P:regulation of RNA splicing"/>
    <property type="evidence" value="ECO:0007669"/>
    <property type="project" value="TreeGrafter"/>
</dbReference>
<dbReference type="AlphaFoldDB" id="A0AAD4CNZ4"/>
<dbReference type="InterPro" id="IPR051175">
    <property type="entry name" value="CLK_kinases"/>
</dbReference>
<gene>
    <name evidence="7" type="ORF">FE257_006724</name>
</gene>
<keyword evidence="8" id="KW-1185">Reference proteome</keyword>
<keyword evidence="4" id="KW-0418">Kinase</keyword>
<evidence type="ECO:0000256" key="4">
    <source>
        <dbReference type="ARBA" id="ARBA00022777"/>
    </source>
</evidence>
<evidence type="ECO:0000259" key="6">
    <source>
        <dbReference type="PROSITE" id="PS50011"/>
    </source>
</evidence>
<dbReference type="PROSITE" id="PS50011">
    <property type="entry name" value="PROTEIN_KINASE_DOM"/>
    <property type="match status" value="1"/>
</dbReference>
<sequence length="365" mass="40185">MTTLEPIPTNDKGRTVEAAQAFRLFSDLLHTLSFTVLILLREPGPVSFTWLQQHVALKILKADASKRDKELSVFLHLAAVNLDHPGKGHVLELLDHFKHDGPNGTHLCLVLPVMVSDGEEMTVNRKPHQAAYVQSISKQILLGLDFLHTLGIAHCDLQPANIMVSTVGAAPSVTLLEPPEFSPVRWLEGTTVDGSAPNYLIATQRPRGQLDDAHFSDLLVKIGDLGGVIQDQGCNHRPVTPTALRAPELIHRNSWNAGIDVWALGCLIFELATNEPLFPLGTFGLSAEQIDEEHLYLLSQMLDGCDNMNETFVKHLTDRLAPEFGAENIQRLASLLSLMLQQDPKKRTSTAELLSHPFLVAEIEG</sequence>
<dbReference type="GO" id="GO:0004674">
    <property type="term" value="F:protein serine/threonine kinase activity"/>
    <property type="evidence" value="ECO:0007669"/>
    <property type="project" value="UniProtKB-KW"/>
</dbReference>
<dbReference type="InterPro" id="IPR011009">
    <property type="entry name" value="Kinase-like_dom_sf"/>
</dbReference>
<evidence type="ECO:0000313" key="7">
    <source>
        <dbReference type="EMBL" id="KAF9890044.1"/>
    </source>
</evidence>
<dbReference type="GO" id="GO:0005634">
    <property type="term" value="C:nucleus"/>
    <property type="evidence" value="ECO:0007669"/>
    <property type="project" value="TreeGrafter"/>
</dbReference>
<reference evidence="7" key="2">
    <citation type="submission" date="2020-02" db="EMBL/GenBank/DDBJ databases">
        <authorList>
            <person name="Gilchrist C.L.M."/>
            <person name="Chooi Y.-H."/>
        </authorList>
    </citation>
    <scope>NUCLEOTIDE SEQUENCE</scope>
    <source>
        <strain evidence="7">MST-FP2251</strain>
    </source>
</reference>
<evidence type="ECO:0000256" key="2">
    <source>
        <dbReference type="ARBA" id="ARBA00022679"/>
    </source>
</evidence>
<protein>
    <recommendedName>
        <fullName evidence="6">Protein kinase domain-containing protein</fullName>
    </recommendedName>
</protein>
<dbReference type="Pfam" id="PF00069">
    <property type="entry name" value="Pkinase"/>
    <property type="match status" value="2"/>
</dbReference>
<dbReference type="Gene3D" id="1.10.510.10">
    <property type="entry name" value="Transferase(Phosphotransferase) domain 1"/>
    <property type="match status" value="1"/>
</dbReference>
<keyword evidence="1" id="KW-0723">Serine/threonine-protein kinase</keyword>
<accession>A0AAD4CNZ4</accession>
<evidence type="ECO:0000256" key="5">
    <source>
        <dbReference type="ARBA" id="ARBA00022840"/>
    </source>
</evidence>
<evidence type="ECO:0000256" key="3">
    <source>
        <dbReference type="ARBA" id="ARBA00022741"/>
    </source>
</evidence>
<comment type="caution">
    <text evidence="7">The sequence shown here is derived from an EMBL/GenBank/DDBJ whole genome shotgun (WGS) entry which is preliminary data.</text>
</comment>
<dbReference type="SUPFAM" id="SSF56112">
    <property type="entry name" value="Protein kinase-like (PK-like)"/>
    <property type="match status" value="1"/>
</dbReference>
<organism evidence="7 8">
    <name type="scientific">Aspergillus nanangensis</name>
    <dbReference type="NCBI Taxonomy" id="2582783"/>
    <lineage>
        <taxon>Eukaryota</taxon>
        <taxon>Fungi</taxon>
        <taxon>Dikarya</taxon>
        <taxon>Ascomycota</taxon>
        <taxon>Pezizomycotina</taxon>
        <taxon>Eurotiomycetes</taxon>
        <taxon>Eurotiomycetidae</taxon>
        <taxon>Eurotiales</taxon>
        <taxon>Aspergillaceae</taxon>
        <taxon>Aspergillus</taxon>
        <taxon>Aspergillus subgen. Circumdati</taxon>
    </lineage>
</organism>
<evidence type="ECO:0000256" key="1">
    <source>
        <dbReference type="ARBA" id="ARBA00022527"/>
    </source>
</evidence>